<dbReference type="AlphaFoldDB" id="A0A1I7RJL2"/>
<sequence>MTEITSVFLKVMLNVITRFLADHVDCTSNCGAYFSIIETNSNADYVIFNDFFVKFPSSEPQFLKAQKLSLPTADDYNVDRETHHISSYHDLGVFYAFLVLKVGDSGRYYKIPWPVTEEFQVKPVSVKDASKKKFLSDGLTFVAWAKGSARTWPMYRPLSEEDKNPIKWFATPLQDSLDMIDQCTGKILRSGKLHSFYDNETADAENYEFRMCFPSGDDYRYTQIFDIRDILQIIDDKNLTNKFYDVAKKFKNRFSVGVRYQTADSNRSPSPCRLIFIQNMNTELYIFIGTALLFYVGAIGILFSIFMMILVNLWKKMGKRKAKKKDGILDDNDDYDQPTSYSAENEPSYSNSENPTEFVNDHRAAAVCRMKPYKKEKSLEKTQNSSETDSHKKQPELSTPVSTMLAPETPKESSAYAEGSVYCFIKNKD</sequence>
<dbReference type="EMBL" id="CAJFDI010000006">
    <property type="protein sequence ID" value="CAD5233630.1"/>
    <property type="molecule type" value="Genomic_DNA"/>
</dbReference>
<evidence type="ECO:0000256" key="1">
    <source>
        <dbReference type="SAM" id="MobiDB-lite"/>
    </source>
</evidence>
<dbReference type="Proteomes" id="UP000582659">
    <property type="component" value="Unassembled WGS sequence"/>
</dbReference>
<protein>
    <submittedName>
        <fullName evidence="3">(pine wood nematode) hypothetical protein</fullName>
    </submittedName>
</protein>
<feature type="region of interest" description="Disordered" evidence="1">
    <location>
        <begin position="375"/>
        <end position="415"/>
    </location>
</feature>
<evidence type="ECO:0000313" key="4">
    <source>
        <dbReference type="EMBL" id="CAG9128938.1"/>
    </source>
</evidence>
<dbReference type="Proteomes" id="UP000095284">
    <property type="component" value="Unplaced"/>
</dbReference>
<proteinExistence type="predicted"/>
<evidence type="ECO:0000256" key="2">
    <source>
        <dbReference type="SAM" id="Phobius"/>
    </source>
</evidence>
<reference evidence="7" key="1">
    <citation type="submission" date="2016-11" db="UniProtKB">
        <authorList>
            <consortium name="WormBaseParasite"/>
        </authorList>
    </citation>
    <scope>IDENTIFICATION</scope>
</reference>
<accession>A0A1I7RJL2</accession>
<dbReference type="Proteomes" id="UP000659654">
    <property type="component" value="Unassembled WGS sequence"/>
</dbReference>
<keyword evidence="6" id="KW-1185">Reference proteome</keyword>
<evidence type="ECO:0000313" key="5">
    <source>
        <dbReference type="Proteomes" id="UP000095284"/>
    </source>
</evidence>
<feature type="compositionally biased region" description="Polar residues" evidence="1">
    <location>
        <begin position="337"/>
        <end position="356"/>
    </location>
</feature>
<evidence type="ECO:0000313" key="3">
    <source>
        <dbReference type="EMBL" id="CAD5233630.1"/>
    </source>
</evidence>
<feature type="region of interest" description="Disordered" evidence="1">
    <location>
        <begin position="325"/>
        <end position="356"/>
    </location>
</feature>
<reference evidence="4" key="2">
    <citation type="submission" date="2020-08" db="EMBL/GenBank/DDBJ databases">
        <authorList>
            <person name="Kikuchi T."/>
        </authorList>
    </citation>
    <scope>NUCLEOTIDE SEQUENCE</scope>
    <source>
        <strain evidence="3">Ka4C1</strain>
    </source>
</reference>
<evidence type="ECO:0000313" key="6">
    <source>
        <dbReference type="Proteomes" id="UP000659654"/>
    </source>
</evidence>
<keyword evidence="2" id="KW-0472">Membrane</keyword>
<gene>
    <name evidence="3" type="ORF">BXYJ_LOCUS13721</name>
</gene>
<keyword evidence="2" id="KW-1133">Transmembrane helix</keyword>
<feature type="transmembrane region" description="Helical" evidence="2">
    <location>
        <begin position="284"/>
        <end position="314"/>
    </location>
</feature>
<keyword evidence="2" id="KW-0812">Transmembrane</keyword>
<name>A0A1I7RJL2_BURXY</name>
<organism evidence="5 7">
    <name type="scientific">Bursaphelenchus xylophilus</name>
    <name type="common">Pinewood nematode worm</name>
    <name type="synonym">Aphelenchoides xylophilus</name>
    <dbReference type="NCBI Taxonomy" id="6326"/>
    <lineage>
        <taxon>Eukaryota</taxon>
        <taxon>Metazoa</taxon>
        <taxon>Ecdysozoa</taxon>
        <taxon>Nematoda</taxon>
        <taxon>Chromadorea</taxon>
        <taxon>Rhabditida</taxon>
        <taxon>Tylenchina</taxon>
        <taxon>Tylenchomorpha</taxon>
        <taxon>Aphelenchoidea</taxon>
        <taxon>Aphelenchoididae</taxon>
        <taxon>Bursaphelenchus</taxon>
    </lineage>
</organism>
<dbReference type="WBParaSite" id="BXY_0089400.1">
    <property type="protein sequence ID" value="BXY_0089400.1"/>
    <property type="gene ID" value="BXY_0089400"/>
</dbReference>
<dbReference type="EMBL" id="CAJFCV020000006">
    <property type="protein sequence ID" value="CAG9128938.1"/>
    <property type="molecule type" value="Genomic_DNA"/>
</dbReference>
<evidence type="ECO:0000313" key="7">
    <source>
        <dbReference type="WBParaSite" id="BXY_0089400.1"/>
    </source>
</evidence>